<evidence type="ECO:0000313" key="1">
    <source>
        <dbReference type="EMBL" id="PNF27037.1"/>
    </source>
</evidence>
<evidence type="ECO:0000313" key="2">
    <source>
        <dbReference type="Proteomes" id="UP000235965"/>
    </source>
</evidence>
<comment type="caution">
    <text evidence="1">The sequence shown here is derived from an EMBL/GenBank/DDBJ whole genome shotgun (WGS) entry which is preliminary data.</text>
</comment>
<gene>
    <name evidence="1" type="ORF">B7P43_G10400</name>
</gene>
<protein>
    <submittedName>
        <fullName evidence="1">Uncharacterized protein</fullName>
    </submittedName>
</protein>
<accession>A0A2J7QEN7</accession>
<organism evidence="1 2">
    <name type="scientific">Cryptotermes secundus</name>
    <dbReference type="NCBI Taxonomy" id="105785"/>
    <lineage>
        <taxon>Eukaryota</taxon>
        <taxon>Metazoa</taxon>
        <taxon>Ecdysozoa</taxon>
        <taxon>Arthropoda</taxon>
        <taxon>Hexapoda</taxon>
        <taxon>Insecta</taxon>
        <taxon>Pterygota</taxon>
        <taxon>Neoptera</taxon>
        <taxon>Polyneoptera</taxon>
        <taxon>Dictyoptera</taxon>
        <taxon>Blattodea</taxon>
        <taxon>Blattoidea</taxon>
        <taxon>Termitoidae</taxon>
        <taxon>Kalotermitidae</taxon>
        <taxon>Cryptotermitinae</taxon>
        <taxon>Cryptotermes</taxon>
    </lineage>
</organism>
<sequence>MGVKLGLREERRPRVFENRVLRRIFEPKRDEVMGDWRKLHNEELHNLYSSPDIIRMMKSRRMR</sequence>
<proteinExistence type="predicted"/>
<dbReference type="InParanoid" id="A0A2J7QEN7"/>
<keyword evidence="2" id="KW-1185">Reference proteome</keyword>
<dbReference type="Proteomes" id="UP000235965">
    <property type="component" value="Unassembled WGS sequence"/>
</dbReference>
<name>A0A2J7QEN7_9NEOP</name>
<reference evidence="1 2" key="1">
    <citation type="submission" date="2017-12" db="EMBL/GenBank/DDBJ databases">
        <title>Hemimetabolous genomes reveal molecular basis of termite eusociality.</title>
        <authorList>
            <person name="Harrison M.C."/>
            <person name="Jongepier E."/>
            <person name="Robertson H.M."/>
            <person name="Arning N."/>
            <person name="Bitard-Feildel T."/>
            <person name="Chao H."/>
            <person name="Childers C.P."/>
            <person name="Dinh H."/>
            <person name="Doddapaneni H."/>
            <person name="Dugan S."/>
            <person name="Gowin J."/>
            <person name="Greiner C."/>
            <person name="Han Y."/>
            <person name="Hu H."/>
            <person name="Hughes D.S.T."/>
            <person name="Huylmans A.-K."/>
            <person name="Kemena C."/>
            <person name="Kremer L.P.M."/>
            <person name="Lee S.L."/>
            <person name="Lopez-Ezquerra A."/>
            <person name="Mallet L."/>
            <person name="Monroy-Kuhn J.M."/>
            <person name="Moser A."/>
            <person name="Murali S.C."/>
            <person name="Muzny D.M."/>
            <person name="Otani S."/>
            <person name="Piulachs M.-D."/>
            <person name="Poelchau M."/>
            <person name="Qu J."/>
            <person name="Schaub F."/>
            <person name="Wada-Katsumata A."/>
            <person name="Worley K.C."/>
            <person name="Xie Q."/>
            <person name="Ylla G."/>
            <person name="Poulsen M."/>
            <person name="Gibbs R.A."/>
            <person name="Schal C."/>
            <person name="Richards S."/>
            <person name="Belles X."/>
            <person name="Korb J."/>
            <person name="Bornberg-Bauer E."/>
        </authorList>
    </citation>
    <scope>NUCLEOTIDE SEQUENCE [LARGE SCALE GENOMIC DNA]</scope>
    <source>
        <tissue evidence="1">Whole body</tissue>
    </source>
</reference>
<dbReference type="AlphaFoldDB" id="A0A2J7QEN7"/>
<dbReference type="EMBL" id="NEVH01015307">
    <property type="protein sequence ID" value="PNF27037.1"/>
    <property type="molecule type" value="Genomic_DNA"/>
</dbReference>